<dbReference type="PANTHER" id="PTHR12788:SF10">
    <property type="entry name" value="PROTEIN-TYROSINE SULFOTRANSFERASE"/>
    <property type="match status" value="1"/>
</dbReference>
<dbReference type="InterPro" id="IPR027417">
    <property type="entry name" value="P-loop_NTPase"/>
</dbReference>
<dbReference type="AlphaFoldDB" id="A0A1F7RRI3"/>
<evidence type="ECO:0000256" key="1">
    <source>
        <dbReference type="ARBA" id="ARBA00022679"/>
    </source>
</evidence>
<reference evidence="2 3" key="1">
    <citation type="journal article" date="2016" name="Nat. Commun.">
        <title>Thousands of microbial genomes shed light on interconnected biogeochemical processes in an aquifer system.</title>
        <authorList>
            <person name="Anantharaman K."/>
            <person name="Brown C.T."/>
            <person name="Hug L.A."/>
            <person name="Sharon I."/>
            <person name="Castelle C.J."/>
            <person name="Probst A.J."/>
            <person name="Thomas B.C."/>
            <person name="Singh A."/>
            <person name="Wilkins M.J."/>
            <person name="Karaoz U."/>
            <person name="Brodie E.L."/>
            <person name="Williams K.H."/>
            <person name="Hubbard S.S."/>
            <person name="Banfield J.F."/>
        </authorList>
    </citation>
    <scope>NUCLEOTIDE SEQUENCE [LARGE SCALE GENOMIC DNA]</scope>
</reference>
<proteinExistence type="predicted"/>
<dbReference type="Proteomes" id="UP000178797">
    <property type="component" value="Unassembled WGS sequence"/>
</dbReference>
<keyword evidence="1" id="KW-0808">Transferase</keyword>
<organism evidence="2 3">
    <name type="scientific">Candidatus Schekmanbacteria bacterium RBG_16_38_10</name>
    <dbReference type="NCBI Taxonomy" id="1817879"/>
    <lineage>
        <taxon>Bacteria</taxon>
        <taxon>Candidatus Schekmaniibacteriota</taxon>
    </lineage>
</organism>
<gene>
    <name evidence="2" type="ORF">A2W05_08050</name>
</gene>
<accession>A0A1F7RRI3</accession>
<evidence type="ECO:0008006" key="4">
    <source>
        <dbReference type="Google" id="ProtNLM"/>
    </source>
</evidence>
<name>A0A1F7RRI3_9BACT</name>
<dbReference type="Pfam" id="PF13469">
    <property type="entry name" value="Sulfotransfer_3"/>
    <property type="match status" value="1"/>
</dbReference>
<dbReference type="SUPFAM" id="SSF52540">
    <property type="entry name" value="P-loop containing nucleoside triphosphate hydrolases"/>
    <property type="match status" value="1"/>
</dbReference>
<sequence>MQNKLNEQNPPVFILGVQRSGTTLLRLILNSHSDIAIPEEAAFLRPIIKKKYIYNEISGKDLKRIYSYLKNSPHYALWNYDSSKFLNWLKKQHSISLKEFINNLFMSYAESEGKIRWGDKTPSLFRKVDLLYQLFPEAKFIHIVRDGRDVFDSRRRMDSTKDNAAVMAIEWRYKIYKIERFLELLPPSNKYTLRYEDLLINPEETLKNLCGFMQVEYEPQMRDFYRKSKYYVGSHHSKLIFKPITSENLQKWKKKLSEKEIKVFNLLANRYLKKYGYEVDNVKLSFKDVIFLFSKILIGFHYRLYTVFKANMLFKKSLKGKRVIFKHGKQAESKEEKLS</sequence>
<evidence type="ECO:0000313" key="2">
    <source>
        <dbReference type="EMBL" id="OGL43654.1"/>
    </source>
</evidence>
<evidence type="ECO:0000313" key="3">
    <source>
        <dbReference type="Proteomes" id="UP000178797"/>
    </source>
</evidence>
<protein>
    <recommendedName>
        <fullName evidence="4">Sulfotransferase</fullName>
    </recommendedName>
</protein>
<dbReference type="EMBL" id="MGDE01000216">
    <property type="protein sequence ID" value="OGL43654.1"/>
    <property type="molecule type" value="Genomic_DNA"/>
</dbReference>
<dbReference type="InterPro" id="IPR026634">
    <property type="entry name" value="TPST-like"/>
</dbReference>
<dbReference type="PANTHER" id="PTHR12788">
    <property type="entry name" value="PROTEIN-TYROSINE SULFOTRANSFERASE 2"/>
    <property type="match status" value="1"/>
</dbReference>
<dbReference type="GO" id="GO:0008476">
    <property type="term" value="F:protein-tyrosine sulfotransferase activity"/>
    <property type="evidence" value="ECO:0007669"/>
    <property type="project" value="InterPro"/>
</dbReference>
<dbReference type="Gene3D" id="3.40.50.300">
    <property type="entry name" value="P-loop containing nucleotide triphosphate hydrolases"/>
    <property type="match status" value="1"/>
</dbReference>
<comment type="caution">
    <text evidence="2">The sequence shown here is derived from an EMBL/GenBank/DDBJ whole genome shotgun (WGS) entry which is preliminary data.</text>
</comment>